<comment type="caution">
    <text evidence="7">The sequence shown here is derived from an EMBL/GenBank/DDBJ whole genome shotgun (WGS) entry which is preliminary data.</text>
</comment>
<feature type="region of interest" description="Disordered" evidence="6">
    <location>
        <begin position="76"/>
        <end position="96"/>
    </location>
</feature>
<feature type="compositionally biased region" description="Polar residues" evidence="6">
    <location>
        <begin position="1"/>
        <end position="14"/>
    </location>
</feature>
<dbReference type="GO" id="GO:0003712">
    <property type="term" value="F:transcription coregulator activity"/>
    <property type="evidence" value="ECO:0007669"/>
    <property type="project" value="InterPro"/>
</dbReference>
<evidence type="ECO:0000256" key="6">
    <source>
        <dbReference type="SAM" id="MobiDB-lite"/>
    </source>
</evidence>
<comment type="subcellular location">
    <subcellularLocation>
        <location evidence="1">Nucleus</location>
    </subcellularLocation>
</comment>
<dbReference type="PANTHER" id="PTHR13114">
    <property type="entry name" value="MEDIATOR OF RNA POLYMERASE II TRANSCRIPTION SUBUNIT 17"/>
    <property type="match status" value="1"/>
</dbReference>
<dbReference type="EMBL" id="CADEPM010000001">
    <property type="protein sequence ID" value="CAB3396696.1"/>
    <property type="molecule type" value="Genomic_DNA"/>
</dbReference>
<keyword evidence="4" id="KW-0804">Transcription</keyword>
<evidence type="ECO:0000256" key="5">
    <source>
        <dbReference type="ARBA" id="ARBA00023242"/>
    </source>
</evidence>
<name>A0A8S1EG85_9PELO</name>
<dbReference type="OrthoDB" id="10058398at2759"/>
<keyword evidence="5" id="KW-0539">Nucleus</keyword>
<dbReference type="AlphaFoldDB" id="A0A8S1EG85"/>
<feature type="compositionally biased region" description="Basic and acidic residues" evidence="6">
    <location>
        <begin position="84"/>
        <end position="93"/>
    </location>
</feature>
<evidence type="ECO:0000256" key="4">
    <source>
        <dbReference type="ARBA" id="ARBA00023163"/>
    </source>
</evidence>
<dbReference type="Proteomes" id="UP000494206">
    <property type="component" value="Unassembled WGS sequence"/>
</dbReference>
<evidence type="ECO:0000313" key="7">
    <source>
        <dbReference type="EMBL" id="CAB3396696.1"/>
    </source>
</evidence>
<sequence length="656" mass="75688">MSFNSGTPGASFVSTPAPPPEPQGVDLTLEPSSEWVIQHIGFDGVEKYIRPETYTDYIGKLSAKVDWMKIVGSTSKYEADDESEHGQKGDGRNDLALPDVGPWSGVAKSLIESLQQLNVLLDDLTVIKATDYMKPLTILDPVTELDQTIEIPRLIHFSRGAQWMWKRRALQEAAQVLDTAHKMRQKAHTNIGLSDDYLAHLHRTKFFEELRRMRDTWRVRKTNDRIVGDLSYNIFGTKYQNNAMFEISRKTPAKIGPFDTFSVIEVSVPKDLQVRSALYVSIIRDDITSGNPFSSLEDEDFKYTQRDEEKIKMLKWEDSLKWAQNTLLCREAFDRLCKDAIKMRDRLSIIRDNVLLISLYDDYLLRIELKYYPFENGELKEEGDRHLNRALRELLVGFECKKFLRPQMFIALPVTPLPESLDHRGTKAMSTVEIEENALKPESLLKMMLDIAAHYNLVRMVHDVAVQLCVEQKEHTIQYNWMQAGKRRSIMAVNLSVKDSDTSVPRKTFEVVISTKDVWVHTSDDTPIQCMRDPDLLLYTFKFCISTYALTIVATMSKSIWGSPIQMLHANVHAVDNEGRPAPNISLCNQQATRHLLITFHVDREPEILVRKFVTHDETKPESKIPFRWRRLSYKKLAGSTFYRKFELLFAFIKEQ</sequence>
<protein>
    <recommendedName>
        <fullName evidence="9">Mediator of RNA polymerase II transcription subunit 17</fullName>
    </recommendedName>
</protein>
<evidence type="ECO:0000256" key="1">
    <source>
        <dbReference type="ARBA" id="ARBA00004123"/>
    </source>
</evidence>
<organism evidence="7 8">
    <name type="scientific">Caenorhabditis bovis</name>
    <dbReference type="NCBI Taxonomy" id="2654633"/>
    <lineage>
        <taxon>Eukaryota</taxon>
        <taxon>Metazoa</taxon>
        <taxon>Ecdysozoa</taxon>
        <taxon>Nematoda</taxon>
        <taxon>Chromadorea</taxon>
        <taxon>Rhabditida</taxon>
        <taxon>Rhabditina</taxon>
        <taxon>Rhabditomorpha</taxon>
        <taxon>Rhabditoidea</taxon>
        <taxon>Rhabditidae</taxon>
        <taxon>Peloderinae</taxon>
        <taxon>Caenorhabditis</taxon>
    </lineage>
</organism>
<dbReference type="GO" id="GO:0070847">
    <property type="term" value="C:core mediator complex"/>
    <property type="evidence" value="ECO:0007669"/>
    <property type="project" value="TreeGrafter"/>
</dbReference>
<evidence type="ECO:0000256" key="3">
    <source>
        <dbReference type="ARBA" id="ARBA00023015"/>
    </source>
</evidence>
<dbReference type="PANTHER" id="PTHR13114:SF7">
    <property type="entry name" value="MEDIATOR OF RNA POLYMERASE II TRANSCRIPTION SUBUNIT 17"/>
    <property type="match status" value="1"/>
</dbReference>
<proteinExistence type="inferred from homology"/>
<dbReference type="InterPro" id="IPR019313">
    <property type="entry name" value="Mediator_Med17"/>
</dbReference>
<keyword evidence="3" id="KW-0805">Transcription regulation</keyword>
<feature type="region of interest" description="Disordered" evidence="6">
    <location>
        <begin position="1"/>
        <end position="26"/>
    </location>
</feature>
<accession>A0A8S1EG85</accession>
<evidence type="ECO:0000313" key="8">
    <source>
        <dbReference type="Proteomes" id="UP000494206"/>
    </source>
</evidence>
<gene>
    <name evidence="7" type="ORF">CBOVIS_LOCUS214</name>
</gene>
<evidence type="ECO:0000256" key="2">
    <source>
        <dbReference type="ARBA" id="ARBA00005635"/>
    </source>
</evidence>
<keyword evidence="8" id="KW-1185">Reference proteome</keyword>
<reference evidence="7 8" key="1">
    <citation type="submission" date="2020-04" db="EMBL/GenBank/DDBJ databases">
        <authorList>
            <person name="Laetsch R D."/>
            <person name="Stevens L."/>
            <person name="Kumar S."/>
            <person name="Blaxter L. M."/>
        </authorList>
    </citation>
    <scope>NUCLEOTIDE SEQUENCE [LARGE SCALE GENOMIC DNA]</scope>
</reference>
<evidence type="ECO:0008006" key="9">
    <source>
        <dbReference type="Google" id="ProtNLM"/>
    </source>
</evidence>
<dbReference type="GO" id="GO:0016592">
    <property type="term" value="C:mediator complex"/>
    <property type="evidence" value="ECO:0007669"/>
    <property type="project" value="InterPro"/>
</dbReference>
<dbReference type="GO" id="GO:0006357">
    <property type="term" value="P:regulation of transcription by RNA polymerase II"/>
    <property type="evidence" value="ECO:0007669"/>
    <property type="project" value="InterPro"/>
</dbReference>
<comment type="similarity">
    <text evidence="2">Belongs to the Mediator complex subunit 17 family.</text>
</comment>